<evidence type="ECO:0000313" key="3">
    <source>
        <dbReference type="Proteomes" id="UP000800093"/>
    </source>
</evidence>
<organism evidence="2 3">
    <name type="scientific">Lojkania enalia</name>
    <dbReference type="NCBI Taxonomy" id="147567"/>
    <lineage>
        <taxon>Eukaryota</taxon>
        <taxon>Fungi</taxon>
        <taxon>Dikarya</taxon>
        <taxon>Ascomycota</taxon>
        <taxon>Pezizomycotina</taxon>
        <taxon>Dothideomycetes</taxon>
        <taxon>Pleosporomycetidae</taxon>
        <taxon>Pleosporales</taxon>
        <taxon>Pleosporales incertae sedis</taxon>
        <taxon>Lojkania</taxon>
    </lineage>
</organism>
<evidence type="ECO:0000256" key="1">
    <source>
        <dbReference type="SAM" id="MobiDB-lite"/>
    </source>
</evidence>
<gene>
    <name evidence="2" type="ORF">CC78DRAFT_609971</name>
</gene>
<sequence length="181" mass="20164">MGNLGGQGEWGNSDPAIVTNIHLCARCASLDLNNMLNRSLEVARNDGWGDFMTIAKILFFFRQGRENKLGITKGTAKDMKDLYDEGNMRDVILEDLSNDEFVENVGDSQRDTSTEPSEGEGAYDNYDEQLTNSDNRTFETISAENTINNEDSAESIAGGGRPQMHYTGRVSAEQRGFVYYH</sequence>
<proteinExistence type="predicted"/>
<dbReference type="AlphaFoldDB" id="A0A9P4K230"/>
<comment type="caution">
    <text evidence="2">The sequence shown here is derived from an EMBL/GenBank/DDBJ whole genome shotgun (WGS) entry which is preliminary data.</text>
</comment>
<keyword evidence="3" id="KW-1185">Reference proteome</keyword>
<evidence type="ECO:0000313" key="2">
    <source>
        <dbReference type="EMBL" id="KAF2260671.1"/>
    </source>
</evidence>
<accession>A0A9P4K230</accession>
<dbReference type="EMBL" id="ML986675">
    <property type="protein sequence ID" value="KAF2260671.1"/>
    <property type="molecule type" value="Genomic_DNA"/>
</dbReference>
<name>A0A9P4K230_9PLEO</name>
<feature type="region of interest" description="Disordered" evidence="1">
    <location>
        <begin position="103"/>
        <end position="168"/>
    </location>
</feature>
<protein>
    <submittedName>
        <fullName evidence="2">Uncharacterized protein</fullName>
    </submittedName>
</protein>
<feature type="compositionally biased region" description="Polar residues" evidence="1">
    <location>
        <begin position="128"/>
        <end position="150"/>
    </location>
</feature>
<dbReference type="Proteomes" id="UP000800093">
    <property type="component" value="Unassembled WGS sequence"/>
</dbReference>
<reference evidence="3" key="1">
    <citation type="journal article" date="2020" name="Stud. Mycol.">
        <title>101 Dothideomycetes genomes: A test case for predicting lifestyles and emergence of pathogens.</title>
        <authorList>
            <person name="Haridas S."/>
            <person name="Albert R."/>
            <person name="Binder M."/>
            <person name="Bloem J."/>
            <person name="LaButti K."/>
            <person name="Salamov A."/>
            <person name="Andreopoulos B."/>
            <person name="Baker S."/>
            <person name="Barry K."/>
            <person name="Bills G."/>
            <person name="Bluhm B."/>
            <person name="Cannon C."/>
            <person name="Castanera R."/>
            <person name="Culley D."/>
            <person name="Daum C."/>
            <person name="Ezra D."/>
            <person name="Gonzalez J."/>
            <person name="Henrissat B."/>
            <person name="Kuo A."/>
            <person name="Liang C."/>
            <person name="Lipzen A."/>
            <person name="Lutzoni F."/>
            <person name="Magnuson J."/>
            <person name="Mondo S."/>
            <person name="Nolan M."/>
            <person name="Ohm R."/>
            <person name="Pangilinan J."/>
            <person name="Park H.-J."/>
            <person name="Ramirez L."/>
            <person name="Alfaro M."/>
            <person name="Sun H."/>
            <person name="Tritt A."/>
            <person name="Yoshinaga Y."/>
            <person name="Zwiers L.-H."/>
            <person name="Turgeon B."/>
            <person name="Goodwin S."/>
            <person name="Spatafora J."/>
            <person name="Crous P."/>
            <person name="Grigoriev I."/>
        </authorList>
    </citation>
    <scope>NUCLEOTIDE SEQUENCE [LARGE SCALE GENOMIC DNA]</scope>
    <source>
        <strain evidence="3">CBS 304.66</strain>
    </source>
</reference>